<reference evidence="2" key="2">
    <citation type="submission" date="2023-11" db="EMBL/GenBank/DDBJ databases">
        <title>Detection of rare carbapenemases in Enterobacterales - comparison of two colorimetric and two CIM-based carbapenemase assays.</title>
        <authorList>
            <person name="Schaffarczyk L."/>
            <person name="Noster J."/>
            <person name="Stelzer Y."/>
            <person name="Sattler J."/>
            <person name="Gatermann S."/>
            <person name="Hamprecht A."/>
        </authorList>
    </citation>
    <scope>NUCLEOTIDE SEQUENCE</scope>
    <source>
        <strain evidence="2">CIM-Cont-037</strain>
    </source>
</reference>
<dbReference type="InterPro" id="IPR023146">
    <property type="entry name" value="YfbU_alpha-helical_sf"/>
</dbReference>
<dbReference type="SUPFAM" id="SSF116960">
    <property type="entry name" value="YfbU-like"/>
    <property type="match status" value="1"/>
</dbReference>
<dbReference type="Proteomes" id="UP001303386">
    <property type="component" value="Unassembled WGS sequence"/>
</dbReference>
<dbReference type="HAMAP" id="MF_00762">
    <property type="entry name" value="UPF0304"/>
    <property type="match status" value="1"/>
</dbReference>
<protein>
    <recommendedName>
        <fullName evidence="1">UPF0304 protein PZT46_16050</fullName>
    </recommendedName>
</protein>
<evidence type="ECO:0000313" key="3">
    <source>
        <dbReference type="EMBL" id="MEA8800765.1"/>
    </source>
</evidence>
<dbReference type="EMBL" id="JARELW010000006">
    <property type="protein sequence ID" value="MEA8800765.1"/>
    <property type="molecule type" value="Genomic_DNA"/>
</dbReference>
<dbReference type="EMBL" id="JAWZZT010000006">
    <property type="protein sequence ID" value="MDX7014733.1"/>
    <property type="molecule type" value="Genomic_DNA"/>
</dbReference>
<reference evidence="3" key="1">
    <citation type="journal article" date="2023" name="J. Hosp. Infect.">
        <title>Cross-contamination of carbapenem-resistant Gram-negative bacteria between patients and hospital environment in the first year of a newly built surgical ward.</title>
        <authorList>
            <person name="Boutin S."/>
            <person name="Scherrer M."/>
            <person name="Spath I."/>
            <person name="Kocer K."/>
            <person name="Heeg K."/>
            <person name="Nurjadi D."/>
        </authorList>
    </citation>
    <scope>NUCLEOTIDE SEQUENCE</scope>
    <source>
        <strain evidence="3">KE10384</strain>
    </source>
</reference>
<accession>A0A157TWF6</accession>
<dbReference type="OMA" id="MYHALQV"/>
<dbReference type="Gene3D" id="1.10.3190.10">
    <property type="entry name" value="yfbu gene product, domain 2"/>
    <property type="match status" value="1"/>
</dbReference>
<dbReference type="GeneID" id="93313057"/>
<dbReference type="InterPro" id="IPR023145">
    <property type="entry name" value="YfbU_helix-hairpin_sf"/>
</dbReference>
<accession>A0A0F0ZL26</accession>
<dbReference type="Gene3D" id="1.10.287.680">
    <property type="entry name" value="Helix hairpin bin"/>
    <property type="match status" value="1"/>
</dbReference>
<dbReference type="Pfam" id="PF03887">
    <property type="entry name" value="YfbU"/>
    <property type="match status" value="1"/>
</dbReference>
<dbReference type="AlphaFoldDB" id="A0A0F0ZL26"/>
<evidence type="ECO:0000256" key="1">
    <source>
        <dbReference type="HAMAP-Rule" id="MF_00762"/>
    </source>
</evidence>
<evidence type="ECO:0000313" key="4">
    <source>
        <dbReference type="Proteomes" id="UP001279012"/>
    </source>
</evidence>
<proteinExistence type="inferred from homology"/>
<dbReference type="PIRSF" id="PIRSF006272">
    <property type="entry name" value="UCP006272"/>
    <property type="match status" value="1"/>
</dbReference>
<sequence length="164" mass="19429">MEMTNAQRLILSNQYKMMTMLDPDNAERYRRLQTIIERGYGLQMRELDREFGQLTEETCRTIIDIMEMYHALHVSWTNLKDASGIDERRVTFLGFDVATEARYLGYVRFMVNVEGRYSHFDAGTHGFNSQTPMWEKYQRMLAAWHSCPRQYHLSSNEINQIINA</sequence>
<comment type="caution">
    <text evidence="2">The sequence shown here is derived from an EMBL/GenBank/DDBJ whole genome shotgun (WGS) entry which is preliminary data.</text>
</comment>
<dbReference type="NCBIfam" id="NF003936">
    <property type="entry name" value="PRK05445.1"/>
    <property type="match status" value="1"/>
</dbReference>
<gene>
    <name evidence="3" type="ORF">PZT46_16050</name>
    <name evidence="2" type="ORF">SJ059_09685</name>
</gene>
<dbReference type="RefSeq" id="WP_015365579.1">
    <property type="nucleotide sequence ID" value="NZ_AP022108.1"/>
</dbReference>
<organism evidence="2 4">
    <name type="scientific">Klebsiella aerogenes</name>
    <name type="common">Enterobacter aerogenes</name>
    <dbReference type="NCBI Taxonomy" id="548"/>
    <lineage>
        <taxon>Bacteria</taxon>
        <taxon>Pseudomonadati</taxon>
        <taxon>Pseudomonadota</taxon>
        <taxon>Gammaproteobacteria</taxon>
        <taxon>Enterobacterales</taxon>
        <taxon>Enterobacteriaceae</taxon>
        <taxon>Klebsiella/Raoultella group</taxon>
        <taxon>Klebsiella</taxon>
    </lineage>
</organism>
<evidence type="ECO:0000313" key="2">
    <source>
        <dbReference type="EMBL" id="MDX7014733.1"/>
    </source>
</evidence>
<name>A0A0F0ZL26_KLEAE</name>
<dbReference type="InterPro" id="IPR005587">
    <property type="entry name" value="UPF0304_YfbU"/>
</dbReference>
<comment type="similarity">
    <text evidence="1">Belongs to the UPF0304 family.</text>
</comment>
<dbReference type="Proteomes" id="UP001279012">
    <property type="component" value="Unassembled WGS sequence"/>
</dbReference>